<proteinExistence type="predicted"/>
<dbReference type="InterPro" id="IPR037171">
    <property type="entry name" value="NagB/RpiA_transferase-like"/>
</dbReference>
<dbReference type="Gene3D" id="1.10.10.10">
    <property type="entry name" value="Winged helix-like DNA-binding domain superfamily/Winged helix DNA-binding domain"/>
    <property type="match status" value="1"/>
</dbReference>
<dbReference type="SMART" id="SM00420">
    <property type="entry name" value="HTH_DEOR"/>
    <property type="match status" value="1"/>
</dbReference>
<dbReference type="InterPro" id="IPR050313">
    <property type="entry name" value="Carb_Metab_HTH_regulators"/>
</dbReference>
<evidence type="ECO:0000313" key="4">
    <source>
        <dbReference type="EMBL" id="MZQ84158.1"/>
    </source>
</evidence>
<keyword evidence="5" id="KW-1185">Reference proteome</keyword>
<dbReference type="PANTHER" id="PTHR30363">
    <property type="entry name" value="HTH-TYPE TRANSCRIPTIONAL REGULATOR SRLR-RELATED"/>
    <property type="match status" value="1"/>
</dbReference>
<comment type="caution">
    <text evidence="4">The sequence shown here is derived from an EMBL/GenBank/DDBJ whole genome shotgun (WGS) entry which is preliminary data.</text>
</comment>
<dbReference type="Pfam" id="PF00455">
    <property type="entry name" value="DeoRC"/>
    <property type="match status" value="1"/>
</dbReference>
<dbReference type="PRINTS" id="PR00037">
    <property type="entry name" value="HTHLACR"/>
</dbReference>
<evidence type="ECO:0000256" key="2">
    <source>
        <dbReference type="ARBA" id="ARBA00023163"/>
    </source>
</evidence>
<dbReference type="PROSITE" id="PS51000">
    <property type="entry name" value="HTH_DEOR_2"/>
    <property type="match status" value="1"/>
</dbReference>
<dbReference type="PANTHER" id="PTHR30363:SF44">
    <property type="entry name" value="AGA OPERON TRANSCRIPTIONAL REPRESSOR-RELATED"/>
    <property type="match status" value="1"/>
</dbReference>
<evidence type="ECO:0000313" key="5">
    <source>
        <dbReference type="Proteomes" id="UP000481087"/>
    </source>
</evidence>
<organism evidence="4 5">
    <name type="scientific">Paenibacillus silvestris</name>
    <dbReference type="NCBI Taxonomy" id="2606219"/>
    <lineage>
        <taxon>Bacteria</taxon>
        <taxon>Bacillati</taxon>
        <taxon>Bacillota</taxon>
        <taxon>Bacilli</taxon>
        <taxon>Bacillales</taxon>
        <taxon>Paenibacillaceae</taxon>
        <taxon>Paenibacillus</taxon>
    </lineage>
</organism>
<dbReference type="Proteomes" id="UP000481087">
    <property type="component" value="Unassembled WGS sequence"/>
</dbReference>
<reference evidence="4 5" key="1">
    <citation type="submission" date="2019-12" db="EMBL/GenBank/DDBJ databases">
        <title>Paenibacillus sp. nov. sp. isolated from soil.</title>
        <authorList>
            <person name="Kim J."/>
            <person name="Jeong S.E."/>
            <person name="Jung H.S."/>
            <person name="Jeon C.O."/>
        </authorList>
    </citation>
    <scope>NUCLEOTIDE SEQUENCE [LARGE SCALE GENOMIC DNA]</scope>
    <source>
        <strain evidence="4 5">5J-6</strain>
    </source>
</reference>
<evidence type="ECO:0000259" key="3">
    <source>
        <dbReference type="PROSITE" id="PS51000"/>
    </source>
</evidence>
<dbReference type="InterPro" id="IPR001034">
    <property type="entry name" value="DeoR_HTH"/>
</dbReference>
<name>A0A6L8V108_9BACL</name>
<accession>A0A6L8V108</accession>
<evidence type="ECO:0000256" key="1">
    <source>
        <dbReference type="ARBA" id="ARBA00023015"/>
    </source>
</evidence>
<keyword evidence="2" id="KW-0804">Transcription</keyword>
<dbReference type="SMART" id="SM01134">
    <property type="entry name" value="DeoRC"/>
    <property type="match status" value="1"/>
</dbReference>
<protein>
    <submittedName>
        <fullName evidence="4">DeoR family transcriptional regulator</fullName>
    </submittedName>
</protein>
<feature type="domain" description="HTH deoR-type" evidence="3">
    <location>
        <begin position="10"/>
        <end position="65"/>
    </location>
</feature>
<dbReference type="AlphaFoldDB" id="A0A6L8V108"/>
<keyword evidence="1" id="KW-0805">Transcription regulation</keyword>
<dbReference type="SUPFAM" id="SSF46785">
    <property type="entry name" value="Winged helix' DNA-binding domain"/>
    <property type="match status" value="1"/>
</dbReference>
<dbReference type="Pfam" id="PF08220">
    <property type="entry name" value="HTH_DeoR"/>
    <property type="match status" value="1"/>
</dbReference>
<dbReference type="SUPFAM" id="SSF100950">
    <property type="entry name" value="NagB/RpiA/CoA transferase-like"/>
    <property type="match status" value="1"/>
</dbReference>
<dbReference type="EMBL" id="WTUZ01000021">
    <property type="protein sequence ID" value="MZQ84158.1"/>
    <property type="molecule type" value="Genomic_DNA"/>
</dbReference>
<dbReference type="InterPro" id="IPR036390">
    <property type="entry name" value="WH_DNA-bd_sf"/>
</dbReference>
<sequence length="263" mass="29161">MIEGGRTMLSEVRHSKIIELLNQAGSIKVSELSKAYQVTEKTIREDLEKLEASGILKRVHGGAVLVESSNSMLPIHKRRVRQQAEKEQIAAEAYQWIEDGQIILLDGGSTTLELAKLIQYRSLTVITNDTKIAATLAESPHIELCILGGYRRKGTYTIIGPSAIQMVDELNVDIAFLGCTGIDLERGISVFHRDEAELKKRMIKASKKKILLTDHTKFDQTALISFASLKEIDLLITDAEADDTLIAKYSEQGLEVRRGNAEG</sequence>
<gene>
    <name evidence="4" type="ORF">GQF01_18745</name>
</gene>
<dbReference type="GO" id="GO:0003700">
    <property type="term" value="F:DNA-binding transcription factor activity"/>
    <property type="evidence" value="ECO:0007669"/>
    <property type="project" value="InterPro"/>
</dbReference>
<dbReference type="Gene3D" id="3.40.50.1360">
    <property type="match status" value="1"/>
</dbReference>
<dbReference type="InterPro" id="IPR036388">
    <property type="entry name" value="WH-like_DNA-bd_sf"/>
</dbReference>
<dbReference type="InterPro" id="IPR014036">
    <property type="entry name" value="DeoR-like_C"/>
</dbReference>